<comment type="similarity">
    <text evidence="2">Belongs to the amino acid-polyamine-organocation (APC) superfamily. YAT (TC 2.A.3.10) family.</text>
</comment>
<protein>
    <recommendedName>
        <fullName evidence="8">Amino acid permease/ SLC12A domain-containing protein</fullName>
    </recommendedName>
</protein>
<feature type="transmembrane region" description="Helical" evidence="7">
    <location>
        <begin position="205"/>
        <end position="224"/>
    </location>
</feature>
<feature type="transmembrane region" description="Helical" evidence="7">
    <location>
        <begin position="254"/>
        <end position="273"/>
    </location>
</feature>
<feature type="transmembrane region" description="Helical" evidence="7">
    <location>
        <begin position="142"/>
        <end position="165"/>
    </location>
</feature>
<dbReference type="Proteomes" id="UP000790833">
    <property type="component" value="Unassembled WGS sequence"/>
</dbReference>
<sequence length="580" mass="64622">MSDKKCPYSVSITEDNTSDPDPEKIAHVISNLEGETDFKDFDDKFNPDEYGQTKRKLSSRHMSLMIIGQSIGTGLYIGLSTPLVSAGSLALFIGFLTWAVLMIWPLMQAVGEMCCYLPLRGAFVHFSARWVDPALGFAASLIYFYTSAMFVCLEATAFAGVIAYWRPDINPGVWISICIVSYVAFNVFGVNWYGEIEFYSSMLKVLLIVGLMLFSLISMCGGNPKGDAYGFSNWAKGGLIKEYLAEGGWGRLSAFWSVMLYAAFSCGGPDLLAVCSGEARVPRKTIALGAKRSYIRIYLFYFGGIFFMNSLCASNNPTLLDAKKSASAGVAASPWVIGIRDVGVKGLDSLVNAIVMTSAWSCGNGFFYGATRTCYSAALAGYLPRMLCKCLPNGSPIAAVLLVFAISLLSFLSVTNSTGEVLLWFINLSTTGILCTYLCLWWCYFKFKAAMKAQGHDMKSKDYPYFRAPRFVHPYMTYLAVFLNASVLFFNGYWVFFPGQFSVANLFTSYFAPVFFICLFMFWKILKKTHFRTNEEADLTTGKEAIDLQEEIDIQEDEARPHKQGTFWKVLRKITDFVFN</sequence>
<dbReference type="EMBL" id="JAHMUF010000005">
    <property type="protein sequence ID" value="KAG7194936.1"/>
    <property type="molecule type" value="Genomic_DNA"/>
</dbReference>
<feature type="transmembrane region" description="Helical" evidence="7">
    <location>
        <begin position="421"/>
        <end position="444"/>
    </location>
</feature>
<dbReference type="GeneID" id="66117419"/>
<evidence type="ECO:0000256" key="2">
    <source>
        <dbReference type="ARBA" id="ARBA00006983"/>
    </source>
</evidence>
<dbReference type="Gene3D" id="1.20.1740.10">
    <property type="entry name" value="Amino acid/polyamine transporter I"/>
    <property type="match status" value="1"/>
</dbReference>
<evidence type="ECO:0000256" key="1">
    <source>
        <dbReference type="ARBA" id="ARBA00004141"/>
    </source>
</evidence>
<feature type="transmembrane region" description="Helical" evidence="7">
    <location>
        <begin position="475"/>
        <end position="497"/>
    </location>
</feature>
<evidence type="ECO:0000313" key="10">
    <source>
        <dbReference type="Proteomes" id="UP000790833"/>
    </source>
</evidence>
<proteinExistence type="inferred from homology"/>
<dbReference type="PANTHER" id="PTHR43341:SF39">
    <property type="entry name" value="AMINO ACID TRANSPORTER (EUROFUNG)-RELATED"/>
    <property type="match status" value="1"/>
</dbReference>
<dbReference type="OrthoDB" id="10062876at2759"/>
<keyword evidence="10" id="KW-1185">Reference proteome</keyword>
<dbReference type="GO" id="GO:0015171">
    <property type="term" value="F:amino acid transmembrane transporter activity"/>
    <property type="evidence" value="ECO:0007669"/>
    <property type="project" value="TreeGrafter"/>
</dbReference>
<evidence type="ECO:0000313" key="9">
    <source>
        <dbReference type="EMBL" id="KAG7194936.1"/>
    </source>
</evidence>
<feature type="domain" description="Amino acid permease/ SLC12A" evidence="8">
    <location>
        <begin position="61"/>
        <end position="534"/>
    </location>
</feature>
<evidence type="ECO:0000256" key="7">
    <source>
        <dbReference type="SAM" id="Phobius"/>
    </source>
</evidence>
<feature type="region of interest" description="Disordered" evidence="6">
    <location>
        <begin position="1"/>
        <end position="23"/>
    </location>
</feature>
<feature type="transmembrane region" description="Helical" evidence="7">
    <location>
        <begin position="171"/>
        <end position="193"/>
    </location>
</feature>
<gene>
    <name evidence="9" type="ORF">KQ657_004045</name>
</gene>
<dbReference type="Pfam" id="PF00324">
    <property type="entry name" value="AA_permease"/>
    <property type="match status" value="1"/>
</dbReference>
<comment type="caution">
    <text evidence="9">The sequence shown here is derived from an EMBL/GenBank/DDBJ whole genome shotgun (WGS) entry which is preliminary data.</text>
</comment>
<feature type="transmembrane region" description="Helical" evidence="7">
    <location>
        <begin position="85"/>
        <end position="104"/>
    </location>
</feature>
<feature type="transmembrane region" description="Helical" evidence="7">
    <location>
        <begin position="503"/>
        <end position="523"/>
    </location>
</feature>
<dbReference type="PIRSF" id="PIRSF006060">
    <property type="entry name" value="AA_transporter"/>
    <property type="match status" value="1"/>
</dbReference>
<dbReference type="InterPro" id="IPR050524">
    <property type="entry name" value="APC_YAT"/>
</dbReference>
<evidence type="ECO:0000259" key="8">
    <source>
        <dbReference type="Pfam" id="PF00324"/>
    </source>
</evidence>
<dbReference type="PANTHER" id="PTHR43341">
    <property type="entry name" value="AMINO ACID PERMEASE"/>
    <property type="match status" value="1"/>
</dbReference>
<keyword evidence="4 7" id="KW-1133">Transmembrane helix</keyword>
<feature type="transmembrane region" description="Helical" evidence="7">
    <location>
        <begin position="395"/>
        <end position="415"/>
    </location>
</feature>
<name>A0A9P7VBC0_9ASCO</name>
<keyword evidence="3 7" id="KW-0812">Transmembrane</keyword>
<reference evidence="9" key="1">
    <citation type="submission" date="2021-03" db="EMBL/GenBank/DDBJ databases">
        <authorList>
            <person name="Palmer J.M."/>
        </authorList>
    </citation>
    <scope>NUCLEOTIDE SEQUENCE</scope>
    <source>
        <strain evidence="9">ARV_011</strain>
    </source>
</reference>
<comment type="subcellular location">
    <subcellularLocation>
        <location evidence="1">Membrane</location>
        <topology evidence="1">Multi-pass membrane protein</topology>
    </subcellularLocation>
</comment>
<dbReference type="AlphaFoldDB" id="A0A9P7VBC0"/>
<evidence type="ECO:0000256" key="6">
    <source>
        <dbReference type="SAM" id="MobiDB-lite"/>
    </source>
</evidence>
<dbReference type="RefSeq" id="XP_043050483.1">
    <property type="nucleotide sequence ID" value="XM_043194732.1"/>
</dbReference>
<dbReference type="GO" id="GO:0016020">
    <property type="term" value="C:membrane"/>
    <property type="evidence" value="ECO:0007669"/>
    <property type="project" value="UniProtKB-SubCell"/>
</dbReference>
<dbReference type="InterPro" id="IPR004841">
    <property type="entry name" value="AA-permease/SLC12A_dom"/>
</dbReference>
<evidence type="ECO:0000256" key="5">
    <source>
        <dbReference type="ARBA" id="ARBA00023136"/>
    </source>
</evidence>
<keyword evidence="5 7" id="KW-0472">Membrane</keyword>
<evidence type="ECO:0000256" key="3">
    <source>
        <dbReference type="ARBA" id="ARBA00022692"/>
    </source>
</evidence>
<feature type="transmembrane region" description="Helical" evidence="7">
    <location>
        <begin position="62"/>
        <end position="79"/>
    </location>
</feature>
<evidence type="ECO:0000256" key="4">
    <source>
        <dbReference type="ARBA" id="ARBA00022989"/>
    </source>
</evidence>
<accession>A0A9P7VBC0</accession>
<organism evidence="9 10">
    <name type="scientific">Scheffersomyces spartinae</name>
    <dbReference type="NCBI Taxonomy" id="45513"/>
    <lineage>
        <taxon>Eukaryota</taxon>
        <taxon>Fungi</taxon>
        <taxon>Dikarya</taxon>
        <taxon>Ascomycota</taxon>
        <taxon>Saccharomycotina</taxon>
        <taxon>Pichiomycetes</taxon>
        <taxon>Debaryomycetaceae</taxon>
        <taxon>Scheffersomyces</taxon>
    </lineage>
</organism>
<feature type="transmembrane region" description="Helical" evidence="7">
    <location>
        <begin position="294"/>
        <end position="311"/>
    </location>
</feature>